<keyword evidence="1 4" id="KW-0963">Cytoplasm</keyword>
<proteinExistence type="inferred from homology"/>
<keyword evidence="2 4" id="KW-0396">Initiation factor</keyword>
<feature type="compositionally biased region" description="Basic and acidic residues" evidence="5">
    <location>
        <begin position="63"/>
        <end position="74"/>
    </location>
</feature>
<organism evidence="6 7">
    <name type="scientific">Hydra vulgaris</name>
    <name type="common">Hydra</name>
    <name type="synonym">Hydra attenuata</name>
    <dbReference type="NCBI Taxonomy" id="6087"/>
    <lineage>
        <taxon>Eukaryota</taxon>
        <taxon>Metazoa</taxon>
        <taxon>Cnidaria</taxon>
        <taxon>Hydrozoa</taxon>
        <taxon>Hydroidolina</taxon>
        <taxon>Anthoathecata</taxon>
        <taxon>Aplanulata</taxon>
        <taxon>Hydridae</taxon>
        <taxon>Hydra</taxon>
    </lineage>
</organism>
<protein>
    <recommendedName>
        <fullName evidence="4">Eukaryotic translation initiation factor 3 subunit J</fullName>
        <shortName evidence="4">eIF3j</shortName>
    </recommendedName>
</protein>
<feature type="region of interest" description="Disordered" evidence="5">
    <location>
        <begin position="24"/>
        <end position="74"/>
    </location>
</feature>
<accession>A0ABM4DDK0</accession>
<evidence type="ECO:0000256" key="5">
    <source>
        <dbReference type="SAM" id="MobiDB-lite"/>
    </source>
</evidence>
<dbReference type="GO" id="GO:0003743">
    <property type="term" value="F:translation initiation factor activity"/>
    <property type="evidence" value="ECO:0007669"/>
    <property type="project" value="UniProtKB-KW"/>
</dbReference>
<dbReference type="Proteomes" id="UP001652625">
    <property type="component" value="Chromosome 13"/>
</dbReference>
<sequence length="245" mass="27984">MAAWDDDDFVPIPATSVENVIAKSIFDGEDEDDEGLKDNWDDEDKEKEKKTEVPVTVPKKKKPLAEKIKEKEEKRKQELLAKQKELEAMAESNKELSAEEQLSERIKNQRLQEESDLELAKEAFGVSDIPGVKTIDNFDPTTKDEFNELSTMIVKKFSKYEDKSEYPVFLETLFRDCCAGVDVEDIKRISNSLSIVATEKLKLTKVTKSGKKKGASKKDTIKVGKGLKNDMDYGNDDYYEYEDFI</sequence>
<dbReference type="HAMAP" id="MF_03009">
    <property type="entry name" value="eIF3j"/>
    <property type="match status" value="1"/>
</dbReference>
<evidence type="ECO:0000256" key="3">
    <source>
        <dbReference type="ARBA" id="ARBA00022917"/>
    </source>
</evidence>
<feature type="compositionally biased region" description="Acidic residues" evidence="5">
    <location>
        <begin position="27"/>
        <end position="45"/>
    </location>
</feature>
<comment type="subunit">
    <text evidence="4">Component of the eukaryotic translation initiation factor 3 (eIF-3) complex.</text>
</comment>
<evidence type="ECO:0000256" key="2">
    <source>
        <dbReference type="ARBA" id="ARBA00022540"/>
    </source>
</evidence>
<name>A0ABM4DDK0_HYDVU</name>
<evidence type="ECO:0000313" key="6">
    <source>
        <dbReference type="Proteomes" id="UP001652625"/>
    </source>
</evidence>
<reference evidence="7" key="1">
    <citation type="submission" date="2025-08" db="UniProtKB">
        <authorList>
            <consortium name="RefSeq"/>
        </authorList>
    </citation>
    <scope>IDENTIFICATION</scope>
</reference>
<dbReference type="Gene3D" id="1.10.246.60">
    <property type="entry name" value="Eukaryotic translation initiation factor 3 like domains"/>
    <property type="match status" value="1"/>
</dbReference>
<keyword evidence="6" id="KW-1185">Reference proteome</keyword>
<keyword evidence="3 4" id="KW-0648">Protein biosynthesis</keyword>
<dbReference type="InterPro" id="IPR013906">
    <property type="entry name" value="eIF3j"/>
</dbReference>
<dbReference type="PANTHER" id="PTHR21681:SF0">
    <property type="entry name" value="EUKARYOTIC TRANSLATION INITIATION FACTOR 3 SUBUNIT J"/>
    <property type="match status" value="1"/>
</dbReference>
<gene>
    <name evidence="7" type="primary">LOC100213683</name>
</gene>
<evidence type="ECO:0000256" key="4">
    <source>
        <dbReference type="HAMAP-Rule" id="MF_03009"/>
    </source>
</evidence>
<comment type="similarity">
    <text evidence="4">Belongs to the eIF-3 subunit J family.</text>
</comment>
<dbReference type="GeneID" id="100213683"/>
<dbReference type="Pfam" id="PF08597">
    <property type="entry name" value="eIF3_subunit"/>
    <property type="match status" value="1"/>
</dbReference>
<dbReference type="InterPro" id="IPR023194">
    <property type="entry name" value="eIF3-like_dom_sf"/>
</dbReference>
<comment type="function">
    <text evidence="4">Component of the eukaryotic translation initiation factor 3 (eIF-3) complex, which is involved in protein synthesis of a specialized repertoire of mRNAs and, together with other initiation factors, stimulates binding of mRNA and methionyl-tRNAi to the 40S ribosome. The eIF-3 complex specifically targets and initiates translation of a subset of mRNAs involved in cell proliferation.</text>
</comment>
<evidence type="ECO:0000256" key="1">
    <source>
        <dbReference type="ARBA" id="ARBA00022490"/>
    </source>
</evidence>
<evidence type="ECO:0000313" key="7">
    <source>
        <dbReference type="RefSeq" id="XP_065672480.1"/>
    </source>
</evidence>
<comment type="subcellular location">
    <subcellularLocation>
        <location evidence="4">Cytoplasm</location>
    </subcellularLocation>
</comment>
<dbReference type="PANTHER" id="PTHR21681">
    <property type="entry name" value="EUKARYOTIC TRANSLATION INITIATION FACTOR 3 SUBUNIT J"/>
    <property type="match status" value="1"/>
</dbReference>
<dbReference type="RefSeq" id="XP_065672480.1">
    <property type="nucleotide sequence ID" value="XM_065816408.1"/>
</dbReference>